<keyword evidence="2" id="KW-1185">Reference proteome</keyword>
<gene>
    <name evidence="1" type="ORF">HNY73_015009</name>
</gene>
<comment type="caution">
    <text evidence="1">The sequence shown here is derived from an EMBL/GenBank/DDBJ whole genome shotgun (WGS) entry which is preliminary data.</text>
</comment>
<dbReference type="Proteomes" id="UP000807504">
    <property type="component" value="Unassembled WGS sequence"/>
</dbReference>
<sequence length="72" mass="8217">MFCRRRHRVLAPVIGQRVDDVTVKDATQSDEDTSACRLILSCCTPLDSRRFLAVAGIRRIGFSFFGEVNWKE</sequence>
<dbReference type="EMBL" id="JABXBU010002072">
    <property type="protein sequence ID" value="KAF8778269.1"/>
    <property type="molecule type" value="Genomic_DNA"/>
</dbReference>
<accession>A0A8T0EW62</accession>
<proteinExistence type="predicted"/>
<evidence type="ECO:0000313" key="1">
    <source>
        <dbReference type="EMBL" id="KAF8778269.1"/>
    </source>
</evidence>
<organism evidence="1 2">
    <name type="scientific">Argiope bruennichi</name>
    <name type="common">Wasp spider</name>
    <name type="synonym">Aranea bruennichi</name>
    <dbReference type="NCBI Taxonomy" id="94029"/>
    <lineage>
        <taxon>Eukaryota</taxon>
        <taxon>Metazoa</taxon>
        <taxon>Ecdysozoa</taxon>
        <taxon>Arthropoda</taxon>
        <taxon>Chelicerata</taxon>
        <taxon>Arachnida</taxon>
        <taxon>Araneae</taxon>
        <taxon>Araneomorphae</taxon>
        <taxon>Entelegynae</taxon>
        <taxon>Araneoidea</taxon>
        <taxon>Araneidae</taxon>
        <taxon>Argiope</taxon>
    </lineage>
</organism>
<evidence type="ECO:0000313" key="2">
    <source>
        <dbReference type="Proteomes" id="UP000807504"/>
    </source>
</evidence>
<dbReference type="AlphaFoldDB" id="A0A8T0EW62"/>
<protein>
    <submittedName>
        <fullName evidence="1">Uncharacterized protein</fullName>
    </submittedName>
</protein>
<reference evidence="1" key="2">
    <citation type="submission" date="2020-06" db="EMBL/GenBank/DDBJ databases">
        <authorList>
            <person name="Sheffer M."/>
        </authorList>
    </citation>
    <scope>NUCLEOTIDE SEQUENCE</scope>
</reference>
<name>A0A8T0EW62_ARGBR</name>
<reference evidence="1" key="1">
    <citation type="journal article" date="2020" name="bioRxiv">
        <title>Chromosome-level reference genome of the European wasp spider Argiope bruennichi: a resource for studies on range expansion and evolutionary adaptation.</title>
        <authorList>
            <person name="Sheffer M.M."/>
            <person name="Hoppe A."/>
            <person name="Krehenwinkel H."/>
            <person name="Uhl G."/>
            <person name="Kuss A.W."/>
            <person name="Jensen L."/>
            <person name="Jensen C."/>
            <person name="Gillespie R.G."/>
            <person name="Hoff K.J."/>
            <person name="Prost S."/>
        </authorList>
    </citation>
    <scope>NUCLEOTIDE SEQUENCE</scope>
</reference>